<dbReference type="Ensembl" id="ENSLLET00000011355.1">
    <property type="protein sequence ID" value="ENSLLEP00000010919.1"/>
    <property type="gene ID" value="ENSLLEG00000006966.1"/>
</dbReference>
<evidence type="ECO:0000313" key="13">
    <source>
        <dbReference type="Ensembl" id="ENSLLEP00000010919.1"/>
    </source>
</evidence>
<comment type="subcellular location">
    <subcellularLocation>
        <location evidence="2">Cell membrane</location>
        <topology evidence="2">Lipid-anchor</topology>
    </subcellularLocation>
    <subcellularLocation>
        <location evidence="3">Cytoplasm</location>
        <location evidence="3">Cytoskeleton</location>
    </subcellularLocation>
</comment>
<dbReference type="OrthoDB" id="5559822at2759"/>
<keyword evidence="14" id="KW-1185">Reference proteome</keyword>
<reference evidence="13" key="1">
    <citation type="submission" date="2025-08" db="UniProtKB">
        <authorList>
            <consortium name="Ensembl"/>
        </authorList>
    </citation>
    <scope>IDENTIFICATION</scope>
</reference>
<dbReference type="SMART" id="SM00285">
    <property type="entry name" value="PBD"/>
    <property type="match status" value="1"/>
</dbReference>
<comment type="similarity">
    <text evidence="4">Belongs to the CDC42SE/SPEC family.</text>
</comment>
<evidence type="ECO:0000256" key="6">
    <source>
        <dbReference type="ARBA" id="ARBA00022490"/>
    </source>
</evidence>
<keyword evidence="6" id="KW-0963">Cytoplasm</keyword>
<evidence type="ECO:0000256" key="7">
    <source>
        <dbReference type="ARBA" id="ARBA00022960"/>
    </source>
</evidence>
<reference evidence="13" key="2">
    <citation type="submission" date="2025-09" db="UniProtKB">
        <authorList>
            <consortium name="Ensembl"/>
        </authorList>
    </citation>
    <scope>IDENTIFICATION</scope>
</reference>
<sequence length="88" mass="9984">MTEFLFCFSCCIGAQPQPRRRRIDRSMIGEPMNFIHTAHVGSGEANTGFALVSRSLNRMFRLSQFDTSPHRSVSVYKVPTGSLVLYNR</sequence>
<evidence type="ECO:0000256" key="4">
    <source>
        <dbReference type="ARBA" id="ARBA00005720"/>
    </source>
</evidence>
<dbReference type="Proteomes" id="UP000694569">
    <property type="component" value="Unplaced"/>
</dbReference>
<keyword evidence="11" id="KW-0449">Lipoprotein</keyword>
<proteinExistence type="inferred from homology"/>
<evidence type="ECO:0000256" key="11">
    <source>
        <dbReference type="ARBA" id="ARBA00023288"/>
    </source>
</evidence>
<evidence type="ECO:0000259" key="12">
    <source>
        <dbReference type="PROSITE" id="PS50108"/>
    </source>
</evidence>
<dbReference type="PANTHER" id="PTHR13502:SF7">
    <property type="entry name" value="CRIB DOMAIN-CONTAINING PROTEIN"/>
    <property type="match status" value="1"/>
</dbReference>
<name>A0A8C5MES0_9ANUR</name>
<evidence type="ECO:0000313" key="14">
    <source>
        <dbReference type="Proteomes" id="UP000694569"/>
    </source>
</evidence>
<dbReference type="InterPro" id="IPR039056">
    <property type="entry name" value="SPEC"/>
</dbReference>
<protein>
    <recommendedName>
        <fullName evidence="12">CRIB domain-containing protein</fullName>
    </recommendedName>
</protein>
<evidence type="ECO:0000256" key="8">
    <source>
        <dbReference type="ARBA" id="ARBA00023136"/>
    </source>
</evidence>
<comment type="function">
    <text evidence="1">Probably involved in the organization of the actin cytoskeleton by acting downstream of CDC42, inducing actin filament assembly.</text>
</comment>
<dbReference type="PANTHER" id="PTHR13502">
    <property type="entry name" value="CDC42 SMALL EFFECTOR PROTEIN HOMOLOG"/>
    <property type="match status" value="1"/>
</dbReference>
<dbReference type="InterPro" id="IPR000095">
    <property type="entry name" value="CRIB_dom"/>
</dbReference>
<dbReference type="GO" id="GO:0031267">
    <property type="term" value="F:small GTPase binding"/>
    <property type="evidence" value="ECO:0007669"/>
    <property type="project" value="InterPro"/>
</dbReference>
<evidence type="ECO:0000256" key="2">
    <source>
        <dbReference type="ARBA" id="ARBA00004193"/>
    </source>
</evidence>
<dbReference type="GeneTree" id="ENSGT00940000158245"/>
<dbReference type="GO" id="GO:0005856">
    <property type="term" value="C:cytoskeleton"/>
    <property type="evidence" value="ECO:0007669"/>
    <property type="project" value="UniProtKB-SubCell"/>
</dbReference>
<organism evidence="13 14">
    <name type="scientific">Leptobrachium leishanense</name>
    <name type="common">Leishan spiny toad</name>
    <dbReference type="NCBI Taxonomy" id="445787"/>
    <lineage>
        <taxon>Eukaryota</taxon>
        <taxon>Metazoa</taxon>
        <taxon>Chordata</taxon>
        <taxon>Craniata</taxon>
        <taxon>Vertebrata</taxon>
        <taxon>Euteleostomi</taxon>
        <taxon>Amphibia</taxon>
        <taxon>Batrachia</taxon>
        <taxon>Anura</taxon>
        <taxon>Pelobatoidea</taxon>
        <taxon>Megophryidae</taxon>
        <taxon>Leptobrachium</taxon>
    </lineage>
</organism>
<evidence type="ECO:0000256" key="3">
    <source>
        <dbReference type="ARBA" id="ARBA00004245"/>
    </source>
</evidence>
<evidence type="ECO:0000256" key="10">
    <source>
        <dbReference type="ARBA" id="ARBA00023212"/>
    </source>
</evidence>
<dbReference type="InterPro" id="IPR036936">
    <property type="entry name" value="CRIB_dom_sf"/>
</dbReference>
<dbReference type="AlphaFoldDB" id="A0A8C5MES0"/>
<dbReference type="PROSITE" id="PS50108">
    <property type="entry name" value="CRIB"/>
    <property type="match status" value="1"/>
</dbReference>
<dbReference type="Gene3D" id="3.90.810.10">
    <property type="entry name" value="CRIB domain"/>
    <property type="match status" value="1"/>
</dbReference>
<keyword evidence="10" id="KW-0206">Cytoskeleton</keyword>
<keyword evidence="7" id="KW-0133">Cell shape</keyword>
<keyword evidence="5" id="KW-1003">Cell membrane</keyword>
<evidence type="ECO:0000256" key="9">
    <source>
        <dbReference type="ARBA" id="ARBA00023139"/>
    </source>
</evidence>
<dbReference type="GO" id="GO:0035023">
    <property type="term" value="P:regulation of Rho protein signal transduction"/>
    <property type="evidence" value="ECO:0007669"/>
    <property type="project" value="InterPro"/>
</dbReference>
<evidence type="ECO:0000256" key="1">
    <source>
        <dbReference type="ARBA" id="ARBA00003083"/>
    </source>
</evidence>
<dbReference type="GO" id="GO:0008360">
    <property type="term" value="P:regulation of cell shape"/>
    <property type="evidence" value="ECO:0007669"/>
    <property type="project" value="UniProtKB-KW"/>
</dbReference>
<accession>A0A8C5MES0</accession>
<keyword evidence="9" id="KW-0564">Palmitate</keyword>
<evidence type="ECO:0000256" key="5">
    <source>
        <dbReference type="ARBA" id="ARBA00022475"/>
    </source>
</evidence>
<dbReference type="GO" id="GO:0005886">
    <property type="term" value="C:plasma membrane"/>
    <property type="evidence" value="ECO:0007669"/>
    <property type="project" value="UniProtKB-SubCell"/>
</dbReference>
<feature type="domain" description="CRIB" evidence="12">
    <location>
        <begin position="28"/>
        <end position="41"/>
    </location>
</feature>
<dbReference type="Pfam" id="PF00786">
    <property type="entry name" value="PBD"/>
    <property type="match status" value="1"/>
</dbReference>
<keyword evidence="8" id="KW-0472">Membrane</keyword>